<proteinExistence type="predicted"/>
<dbReference type="Proteomes" id="UP000256269">
    <property type="component" value="Unassembled WGS sequence"/>
</dbReference>
<protein>
    <submittedName>
        <fullName evidence="2">Uncharacterized protein</fullName>
    </submittedName>
</protein>
<keyword evidence="1" id="KW-0472">Membrane</keyword>
<keyword evidence="1" id="KW-1133">Transmembrane helix</keyword>
<dbReference type="OrthoDB" id="3693152at2"/>
<dbReference type="AlphaFoldDB" id="A0A3E0HF00"/>
<organism evidence="2 3">
    <name type="scientific">Kutzneria buriramensis</name>
    <dbReference type="NCBI Taxonomy" id="1045776"/>
    <lineage>
        <taxon>Bacteria</taxon>
        <taxon>Bacillati</taxon>
        <taxon>Actinomycetota</taxon>
        <taxon>Actinomycetes</taxon>
        <taxon>Pseudonocardiales</taxon>
        <taxon>Pseudonocardiaceae</taxon>
        <taxon>Kutzneria</taxon>
    </lineage>
</organism>
<evidence type="ECO:0000256" key="1">
    <source>
        <dbReference type="SAM" id="Phobius"/>
    </source>
</evidence>
<feature type="transmembrane region" description="Helical" evidence="1">
    <location>
        <begin position="129"/>
        <end position="151"/>
    </location>
</feature>
<feature type="transmembrane region" description="Helical" evidence="1">
    <location>
        <begin position="200"/>
        <end position="220"/>
    </location>
</feature>
<keyword evidence="3" id="KW-1185">Reference proteome</keyword>
<feature type="transmembrane region" description="Helical" evidence="1">
    <location>
        <begin position="157"/>
        <end position="179"/>
    </location>
</feature>
<dbReference type="RefSeq" id="WP_116177201.1">
    <property type="nucleotide sequence ID" value="NZ_CP144375.1"/>
</dbReference>
<feature type="transmembrane region" description="Helical" evidence="1">
    <location>
        <begin position="232"/>
        <end position="257"/>
    </location>
</feature>
<evidence type="ECO:0000313" key="3">
    <source>
        <dbReference type="Proteomes" id="UP000256269"/>
    </source>
</evidence>
<gene>
    <name evidence="2" type="ORF">BCF44_109321</name>
</gene>
<name>A0A3E0HF00_9PSEU</name>
<evidence type="ECO:0000313" key="2">
    <source>
        <dbReference type="EMBL" id="REH43778.1"/>
    </source>
</evidence>
<sequence>MIGLAHLVVMFGFLVVGIALLLVVLWPTARSGPRLLRNWGVAQATQEQGRLARLYLLERRVLYVVFLVLAVPLDLLTSLYSGRAYFSYVGWLLFALLAAEAIAVLRPVRGQVRVATLARRRVGDVLPRWMMAAHLVMVVAAAAVMTVVGVEGNLPDAWVAVAEVVASAAAVYAAAWCAVARPARSDAELDRALRLRSARVPIGLGTMFAATVLGAALSILGDWQHSADLGVIALFVQGIGLVLWGVMVSVSAFWMGFRGQVPAGNG</sequence>
<dbReference type="EMBL" id="QUNO01000009">
    <property type="protein sequence ID" value="REH43778.1"/>
    <property type="molecule type" value="Genomic_DNA"/>
</dbReference>
<feature type="transmembrane region" description="Helical" evidence="1">
    <location>
        <begin position="6"/>
        <end position="27"/>
    </location>
</feature>
<accession>A0A3E0HF00</accession>
<comment type="caution">
    <text evidence="2">The sequence shown here is derived from an EMBL/GenBank/DDBJ whole genome shotgun (WGS) entry which is preliminary data.</text>
</comment>
<feature type="transmembrane region" description="Helical" evidence="1">
    <location>
        <begin position="61"/>
        <end position="82"/>
    </location>
</feature>
<reference evidence="2 3" key="1">
    <citation type="submission" date="2018-08" db="EMBL/GenBank/DDBJ databases">
        <title>Genomic Encyclopedia of Archaeal and Bacterial Type Strains, Phase II (KMG-II): from individual species to whole genera.</title>
        <authorList>
            <person name="Goeker M."/>
        </authorList>
    </citation>
    <scope>NUCLEOTIDE SEQUENCE [LARGE SCALE GENOMIC DNA]</scope>
    <source>
        <strain evidence="2 3">DSM 45791</strain>
    </source>
</reference>
<feature type="transmembrane region" description="Helical" evidence="1">
    <location>
        <begin position="88"/>
        <end position="108"/>
    </location>
</feature>
<keyword evidence="1" id="KW-0812">Transmembrane</keyword>